<evidence type="ECO:0000256" key="13">
    <source>
        <dbReference type="ARBA" id="ARBA00078531"/>
    </source>
</evidence>
<evidence type="ECO:0000256" key="9">
    <source>
        <dbReference type="ARBA" id="ARBA00066884"/>
    </source>
</evidence>
<accession>A0A917LR50</accession>
<comment type="caution">
    <text evidence="15">The sequence shown here is derived from an EMBL/GenBank/DDBJ whole genome shotgun (WGS) entry which is preliminary data.</text>
</comment>
<evidence type="ECO:0000256" key="2">
    <source>
        <dbReference type="ARBA" id="ARBA00009919"/>
    </source>
</evidence>
<evidence type="ECO:0000259" key="14">
    <source>
        <dbReference type="Pfam" id="PF00899"/>
    </source>
</evidence>
<dbReference type="AlphaFoldDB" id="A0A917LR50"/>
<comment type="pathway">
    <text evidence="1">Cofactor biosynthesis; molybdopterin biosynthesis.</text>
</comment>
<evidence type="ECO:0000256" key="3">
    <source>
        <dbReference type="ARBA" id="ARBA00022679"/>
    </source>
</evidence>
<organism evidence="15 16">
    <name type="scientific">Pseudohongiella nitratireducens</name>
    <dbReference type="NCBI Taxonomy" id="1768907"/>
    <lineage>
        <taxon>Bacteria</taxon>
        <taxon>Pseudomonadati</taxon>
        <taxon>Pseudomonadota</taxon>
        <taxon>Gammaproteobacteria</taxon>
        <taxon>Pseudomonadales</taxon>
        <taxon>Pseudohongiellaceae</taxon>
        <taxon>Pseudohongiella</taxon>
    </lineage>
</organism>
<dbReference type="InterPro" id="IPR000594">
    <property type="entry name" value="ThiF_NAD_FAD-bd"/>
</dbReference>
<evidence type="ECO:0000256" key="10">
    <source>
        <dbReference type="ARBA" id="ARBA00073635"/>
    </source>
</evidence>
<comment type="subunit">
    <text evidence="8">Homodimer. Forms a stable heterotetrameric complex of 2 MoeB and 2 MoaD during adenylation of MoaD.</text>
</comment>
<dbReference type="EC" id="2.7.7.80" evidence="9"/>
<dbReference type="GO" id="GO:0005524">
    <property type="term" value="F:ATP binding"/>
    <property type="evidence" value="ECO:0007669"/>
    <property type="project" value="UniProtKB-KW"/>
</dbReference>
<evidence type="ECO:0000256" key="5">
    <source>
        <dbReference type="ARBA" id="ARBA00022840"/>
    </source>
</evidence>
<evidence type="ECO:0000256" key="7">
    <source>
        <dbReference type="ARBA" id="ARBA00055169"/>
    </source>
</evidence>
<keyword evidence="16" id="KW-1185">Reference proteome</keyword>
<feature type="domain" description="THIF-type NAD/FAD binding fold" evidence="14">
    <location>
        <begin position="9"/>
        <end position="253"/>
    </location>
</feature>
<dbReference type="NCBIfam" id="NF004281">
    <property type="entry name" value="PRK05690.1"/>
    <property type="match status" value="1"/>
</dbReference>
<dbReference type="PANTHER" id="PTHR10953">
    <property type="entry name" value="UBIQUITIN-ACTIVATING ENZYME E1"/>
    <property type="match status" value="1"/>
</dbReference>
<keyword evidence="4" id="KW-0547">Nucleotide-binding</keyword>
<evidence type="ECO:0000313" key="15">
    <source>
        <dbReference type="EMBL" id="GGG52177.1"/>
    </source>
</evidence>
<dbReference type="GO" id="GO:0008146">
    <property type="term" value="F:sulfotransferase activity"/>
    <property type="evidence" value="ECO:0007669"/>
    <property type="project" value="TreeGrafter"/>
</dbReference>
<dbReference type="SUPFAM" id="SSF69572">
    <property type="entry name" value="Activating enzymes of the ubiquitin-like proteins"/>
    <property type="match status" value="1"/>
</dbReference>
<proteinExistence type="inferred from homology"/>
<gene>
    <name evidence="15" type="primary">moeB</name>
    <name evidence="15" type="ORF">GCM10011403_06700</name>
</gene>
<dbReference type="GO" id="GO:0008641">
    <property type="term" value="F:ubiquitin-like modifier activating enzyme activity"/>
    <property type="evidence" value="ECO:0007669"/>
    <property type="project" value="InterPro"/>
</dbReference>
<evidence type="ECO:0000256" key="4">
    <source>
        <dbReference type="ARBA" id="ARBA00022741"/>
    </source>
</evidence>
<protein>
    <recommendedName>
        <fullName evidence="10">Molybdopterin-synthase adenylyltransferase</fullName>
        <ecNumber evidence="9">2.7.7.80</ecNumber>
    </recommendedName>
    <alternativeName>
        <fullName evidence="13">MoaD protein adenylase</fullName>
    </alternativeName>
    <alternativeName>
        <fullName evidence="11">Molybdopterin-converting factor subunit 1 adenylase</fullName>
    </alternativeName>
    <alternativeName>
        <fullName evidence="12">Sulfur carrier protein MoaD adenylyltransferase</fullName>
    </alternativeName>
</protein>
<comment type="similarity">
    <text evidence="2">Belongs to the HesA/MoeB/ThiF family.</text>
</comment>
<reference evidence="15" key="1">
    <citation type="journal article" date="2014" name="Int. J. Syst. Evol. Microbiol.">
        <title>Complete genome sequence of Corynebacterium casei LMG S-19264T (=DSM 44701T), isolated from a smear-ripened cheese.</title>
        <authorList>
            <consortium name="US DOE Joint Genome Institute (JGI-PGF)"/>
            <person name="Walter F."/>
            <person name="Albersmeier A."/>
            <person name="Kalinowski J."/>
            <person name="Ruckert C."/>
        </authorList>
    </citation>
    <scope>NUCLEOTIDE SEQUENCE</scope>
    <source>
        <strain evidence="15">CGMCC 1.15425</strain>
    </source>
</reference>
<dbReference type="GO" id="GO:0005829">
    <property type="term" value="C:cytosol"/>
    <property type="evidence" value="ECO:0007669"/>
    <property type="project" value="TreeGrafter"/>
</dbReference>
<dbReference type="GO" id="GO:0061605">
    <property type="term" value="F:molybdopterin-synthase adenylyltransferase activity"/>
    <property type="evidence" value="ECO:0007669"/>
    <property type="project" value="UniProtKB-EC"/>
</dbReference>
<evidence type="ECO:0000256" key="8">
    <source>
        <dbReference type="ARBA" id="ARBA00063809"/>
    </source>
</evidence>
<evidence type="ECO:0000256" key="11">
    <source>
        <dbReference type="ARBA" id="ARBA00075110"/>
    </source>
</evidence>
<keyword evidence="3" id="KW-0808">Transferase</keyword>
<name>A0A917LR50_9GAMM</name>
<dbReference type="FunFam" id="3.40.50.720:FF:000033">
    <property type="entry name" value="Adenylyltransferase and sulfurtransferase MOCS3"/>
    <property type="match status" value="1"/>
</dbReference>
<dbReference type="PANTHER" id="PTHR10953:SF194">
    <property type="entry name" value="MOLYBDOPTERIN-SYNTHASE ADENYLYLTRANSFERASE"/>
    <property type="match status" value="1"/>
</dbReference>
<dbReference type="RefSeq" id="WP_068809799.1">
    <property type="nucleotide sequence ID" value="NZ_BMIY01000003.1"/>
</dbReference>
<evidence type="ECO:0000256" key="6">
    <source>
        <dbReference type="ARBA" id="ARBA00052218"/>
    </source>
</evidence>
<dbReference type="EMBL" id="BMIY01000003">
    <property type="protein sequence ID" value="GGG52177.1"/>
    <property type="molecule type" value="Genomic_DNA"/>
</dbReference>
<keyword evidence="5" id="KW-0067">ATP-binding</keyword>
<sequence length="265" mass="28624">MNDEQLLRYSRQIMLPAFDVAGQQALLNATVLIIGAGGLGCPAAMYLAAAGVGKLILVDDDQVELSNLQRQILHQESDIGRDKVISARDSLRSLNSDIEVETHTIRLTEDNLQSILHSVDDSGNENTAIDLVIDACDNFSTRFMINRACIAAGLPLVSGAAIRMEGQVAVFDTRHAQSPCYQCLYQEGDDEQMSCARNGVMSPLVGLIGSYQALEAIKVLAGVGKSLCGRLQLFDGMTSQWRELKLSRDPACPACANRPVSGQNL</sequence>
<dbReference type="OrthoDB" id="9804286at2"/>
<dbReference type="Pfam" id="PF00899">
    <property type="entry name" value="ThiF"/>
    <property type="match status" value="1"/>
</dbReference>
<dbReference type="Proteomes" id="UP000627715">
    <property type="component" value="Unassembled WGS sequence"/>
</dbReference>
<dbReference type="GO" id="GO:0004792">
    <property type="term" value="F:thiosulfate-cyanide sulfurtransferase activity"/>
    <property type="evidence" value="ECO:0007669"/>
    <property type="project" value="TreeGrafter"/>
</dbReference>
<evidence type="ECO:0000256" key="1">
    <source>
        <dbReference type="ARBA" id="ARBA00005046"/>
    </source>
</evidence>
<keyword evidence="15" id="KW-0548">Nucleotidyltransferase</keyword>
<dbReference type="InterPro" id="IPR045886">
    <property type="entry name" value="ThiF/MoeB/HesA"/>
</dbReference>
<reference evidence="15" key="2">
    <citation type="submission" date="2020-09" db="EMBL/GenBank/DDBJ databases">
        <authorList>
            <person name="Sun Q."/>
            <person name="Zhou Y."/>
        </authorList>
    </citation>
    <scope>NUCLEOTIDE SEQUENCE</scope>
    <source>
        <strain evidence="15">CGMCC 1.15425</strain>
    </source>
</reference>
<dbReference type="InterPro" id="IPR035985">
    <property type="entry name" value="Ubiquitin-activating_enz"/>
</dbReference>
<dbReference type="CDD" id="cd00757">
    <property type="entry name" value="ThiF_MoeB_HesA_family"/>
    <property type="match status" value="1"/>
</dbReference>
<comment type="function">
    <text evidence="7">Catalyzes the adenylation by ATP of the carboxyl group of the C-terminal glycine of sulfur carrier protein MoaD.</text>
</comment>
<evidence type="ECO:0000256" key="12">
    <source>
        <dbReference type="ARBA" id="ARBA00075328"/>
    </source>
</evidence>
<evidence type="ECO:0000313" key="16">
    <source>
        <dbReference type="Proteomes" id="UP000627715"/>
    </source>
</evidence>
<dbReference type="Gene3D" id="3.40.50.720">
    <property type="entry name" value="NAD(P)-binding Rossmann-like Domain"/>
    <property type="match status" value="1"/>
</dbReference>
<comment type="catalytic activity">
    <reaction evidence="6">
        <text>[molybdopterin-synthase sulfur-carrier protein]-C-terminal Gly-Gly + ATP + H(+) = [molybdopterin-synthase sulfur-carrier protein]-C-terminal Gly-Gly-AMP + diphosphate</text>
        <dbReference type="Rhea" id="RHEA:43616"/>
        <dbReference type="Rhea" id="RHEA-COMP:12159"/>
        <dbReference type="Rhea" id="RHEA-COMP:12202"/>
        <dbReference type="ChEBI" id="CHEBI:15378"/>
        <dbReference type="ChEBI" id="CHEBI:30616"/>
        <dbReference type="ChEBI" id="CHEBI:33019"/>
        <dbReference type="ChEBI" id="CHEBI:90618"/>
        <dbReference type="ChEBI" id="CHEBI:90778"/>
        <dbReference type="EC" id="2.7.7.80"/>
    </reaction>
</comment>